<dbReference type="GO" id="GO:0004252">
    <property type="term" value="F:serine-type endopeptidase activity"/>
    <property type="evidence" value="ECO:0007669"/>
    <property type="project" value="InterPro"/>
</dbReference>
<comment type="caution">
    <text evidence="4">The sequence shown here is derived from an EMBL/GenBank/DDBJ whole genome shotgun (WGS) entry which is preliminary data.</text>
</comment>
<dbReference type="InterPro" id="IPR050966">
    <property type="entry name" value="Glutamyl_endopeptidase"/>
</dbReference>
<organism evidence="4 5">
    <name type="scientific">Tanticharoenia sakaeratensis NBRC 103193</name>
    <dbReference type="NCBI Taxonomy" id="1231623"/>
    <lineage>
        <taxon>Bacteria</taxon>
        <taxon>Pseudomonadati</taxon>
        <taxon>Pseudomonadota</taxon>
        <taxon>Alphaproteobacteria</taxon>
        <taxon>Acetobacterales</taxon>
        <taxon>Acetobacteraceae</taxon>
        <taxon>Tanticharoenia</taxon>
    </lineage>
</organism>
<dbReference type="Proteomes" id="UP000032679">
    <property type="component" value="Unassembled WGS sequence"/>
</dbReference>
<feature type="transmembrane region" description="Helical" evidence="2">
    <location>
        <begin position="201"/>
        <end position="221"/>
    </location>
</feature>
<keyword evidence="4" id="KW-0378">Hydrolase</keyword>
<feature type="domain" description="Peptidase S1" evidence="3">
    <location>
        <begin position="32"/>
        <end position="197"/>
    </location>
</feature>
<protein>
    <submittedName>
        <fullName evidence="4">Protease</fullName>
    </submittedName>
</protein>
<dbReference type="STRING" id="1231623.Tasa_012_008"/>
<keyword evidence="2" id="KW-0472">Membrane</keyword>
<keyword evidence="2" id="KW-1133">Transmembrane helix</keyword>
<keyword evidence="2" id="KW-0812">Transmembrane</keyword>
<dbReference type="PANTHER" id="PTHR15462">
    <property type="entry name" value="SERINE PROTEASE"/>
    <property type="match status" value="1"/>
</dbReference>
<dbReference type="AlphaFoldDB" id="A0A0D6MJP2"/>
<dbReference type="GO" id="GO:0006508">
    <property type="term" value="P:proteolysis"/>
    <property type="evidence" value="ECO:0007669"/>
    <property type="project" value="UniProtKB-KW"/>
</dbReference>
<keyword evidence="1" id="KW-0732">Signal</keyword>
<dbReference type="InterPro" id="IPR009003">
    <property type="entry name" value="Peptidase_S1_PA"/>
</dbReference>
<evidence type="ECO:0000259" key="3">
    <source>
        <dbReference type="Pfam" id="PF00089"/>
    </source>
</evidence>
<keyword evidence="5" id="KW-1185">Reference proteome</keyword>
<dbReference type="Gene3D" id="2.40.10.10">
    <property type="entry name" value="Trypsin-like serine proteases"/>
    <property type="match status" value="2"/>
</dbReference>
<dbReference type="EMBL" id="BALE01000012">
    <property type="protein sequence ID" value="GAN53832.1"/>
    <property type="molecule type" value="Genomic_DNA"/>
</dbReference>
<evidence type="ECO:0000313" key="5">
    <source>
        <dbReference type="Proteomes" id="UP000032679"/>
    </source>
</evidence>
<accession>A0A0D6MJP2</accession>
<name>A0A0D6MJP2_9PROT</name>
<dbReference type="InterPro" id="IPR001254">
    <property type="entry name" value="Trypsin_dom"/>
</dbReference>
<evidence type="ECO:0000256" key="2">
    <source>
        <dbReference type="SAM" id="Phobius"/>
    </source>
</evidence>
<dbReference type="Pfam" id="PF00089">
    <property type="entry name" value="Trypsin"/>
    <property type="match status" value="1"/>
</dbReference>
<proteinExistence type="predicted"/>
<evidence type="ECO:0000313" key="4">
    <source>
        <dbReference type="EMBL" id="GAN53832.1"/>
    </source>
</evidence>
<dbReference type="SUPFAM" id="SSF50494">
    <property type="entry name" value="Trypsin-like serine proteases"/>
    <property type="match status" value="1"/>
</dbReference>
<keyword evidence="4" id="KW-0645">Protease</keyword>
<gene>
    <name evidence="4" type="ORF">Tasa_012_008</name>
</gene>
<reference evidence="4 5" key="1">
    <citation type="submission" date="2012-10" db="EMBL/GenBank/DDBJ databases">
        <title>Genome sequencing of Tanticharoenia sakaeratensis NBRC 103193.</title>
        <authorList>
            <person name="Azuma Y."/>
            <person name="Hadano H."/>
            <person name="Hirakawa H."/>
            <person name="Matsushita K."/>
        </authorList>
    </citation>
    <scope>NUCLEOTIDE SEQUENCE [LARGE SCALE GENOMIC DNA]</scope>
    <source>
        <strain evidence="4 5">NBRC 103193</strain>
    </source>
</reference>
<evidence type="ECO:0000256" key="1">
    <source>
        <dbReference type="ARBA" id="ARBA00022729"/>
    </source>
</evidence>
<dbReference type="InterPro" id="IPR043504">
    <property type="entry name" value="Peptidase_S1_PA_chymotrypsin"/>
</dbReference>
<sequence>MLWPLACAASAQDLPGLGTHASRLEIDVDQPPWRIIGRVQTGVGERCTGFAVAPNVIETAGHCLWIARTGHFVPAWDVHALFGYRMGAFRIHARATQIVVASGYDPHREAATAWTDRALIVLDQPVVKAADLLPMVPARGGMAAMLGGYQQDRSEIAIGDARCRIVAIDRIGTHTMLRHDCAGTHGVSGAPLLVRDDGGHWGIAGVAVLAFAGAGGLAASLPH</sequence>
<dbReference type="PANTHER" id="PTHR15462:SF8">
    <property type="entry name" value="SERINE PROTEASE"/>
    <property type="match status" value="1"/>
</dbReference>